<dbReference type="InterPro" id="IPR027417">
    <property type="entry name" value="P-loop_NTPase"/>
</dbReference>
<dbReference type="SUPFAM" id="SSF52540">
    <property type="entry name" value="P-loop containing nucleoside triphosphate hydrolases"/>
    <property type="match status" value="1"/>
</dbReference>
<dbReference type="Gene3D" id="3.40.50.300">
    <property type="entry name" value="P-loop containing nucleotide triphosphate hydrolases"/>
    <property type="match status" value="1"/>
</dbReference>
<reference evidence="2 3" key="1">
    <citation type="journal article" date="2014" name="Int. J. Syst. Evol. Microbiol.">
        <title>Complete genome sequence of Corynebacterium casei LMG S-19264T (=DSM 44701T), isolated from a smear-ripened cheese.</title>
        <authorList>
            <consortium name="US DOE Joint Genome Institute (JGI-PGF)"/>
            <person name="Walter F."/>
            <person name="Albersmeier A."/>
            <person name="Kalinowski J."/>
            <person name="Ruckert C."/>
        </authorList>
    </citation>
    <scope>NUCLEOTIDE SEQUENCE [LARGE SCALE GENOMIC DNA]</scope>
    <source>
        <strain evidence="2 3">JCM 4255</strain>
    </source>
</reference>
<organism evidence="2 3">
    <name type="scientific">Streptomyces tuirus</name>
    <dbReference type="NCBI Taxonomy" id="68278"/>
    <lineage>
        <taxon>Bacteria</taxon>
        <taxon>Bacillati</taxon>
        <taxon>Actinomycetota</taxon>
        <taxon>Actinomycetes</taxon>
        <taxon>Kitasatosporales</taxon>
        <taxon>Streptomycetaceae</taxon>
        <taxon>Streptomyces</taxon>
    </lineage>
</organism>
<feature type="region of interest" description="Disordered" evidence="1">
    <location>
        <begin position="399"/>
        <end position="424"/>
    </location>
</feature>
<gene>
    <name evidence="2" type="ORF">GCM10017668_53080</name>
</gene>
<dbReference type="Pfam" id="PF13481">
    <property type="entry name" value="AAA_25"/>
    <property type="match status" value="1"/>
</dbReference>
<dbReference type="RefSeq" id="WP_190902932.1">
    <property type="nucleotide sequence ID" value="NZ_AP023439.1"/>
</dbReference>
<proteinExistence type="predicted"/>
<protein>
    <recommendedName>
        <fullName evidence="4">AAA+ ATPase domain-containing protein</fullName>
    </recommendedName>
</protein>
<dbReference type="Proteomes" id="UP000516373">
    <property type="component" value="Chromosome"/>
</dbReference>
<evidence type="ECO:0000313" key="3">
    <source>
        <dbReference type="Proteomes" id="UP000516373"/>
    </source>
</evidence>
<accession>A0A7G1NQP7</accession>
<evidence type="ECO:0008006" key="4">
    <source>
        <dbReference type="Google" id="ProtNLM"/>
    </source>
</evidence>
<evidence type="ECO:0000313" key="2">
    <source>
        <dbReference type="EMBL" id="BCL23465.1"/>
    </source>
</evidence>
<name>A0A7G1NQP7_9ACTN</name>
<dbReference type="EMBL" id="AP023439">
    <property type="protein sequence ID" value="BCL23465.1"/>
    <property type="molecule type" value="Genomic_DNA"/>
</dbReference>
<sequence>MTTSFSQPEPDTNDPEFWVSRGQCPIHFHKLPCGRGLDCSYGISHQTLPKPWEAIGWTETQWVSFAWACAVMDDGSAGPHMTEAFGPNEKSNPRLEIRQAFIKAKQEQAQALREDGELEQKEYDDRARRRAAADEKVRRERAQRRINGELSPAAQLFREKLEAGLKTAAELDDLPDPEPVVDGWLYEDTINWIAGASGTFKSFVAHDLAARYGSSDMTYHGIPMAHGKALYVIAEGAGMFKYRKQAWEHFNRKIENVTYYPSPIQISDFEEQMPALIALAREGGYGMVIFDTQAMCTVGDDENQAKDMGIIVNAVHSLREATKGCVILVHHFDKGGNGMRGSGAQFAAASTVIATKRDGDKEWVTLSTKKKDGGKAKDDEGKDDIRLKLEKWQPEAVDANGQPLRGSLCPLRDDASPQKPPKQIPVFDQERTDLLKEIVFFADLDGMTATAIRDWMNEHYPKDGGKYTTSGALSRTKTLMTAKCVDKKGSKWMPTELGVLAAQLGPDEDEDELLFP</sequence>
<dbReference type="KEGG" id="stui:GCM10017668_53080"/>
<evidence type="ECO:0000256" key="1">
    <source>
        <dbReference type="SAM" id="MobiDB-lite"/>
    </source>
</evidence>
<dbReference type="AlphaFoldDB" id="A0A7G1NQP7"/>